<feature type="transmembrane region" description="Helical" evidence="1">
    <location>
        <begin position="109"/>
        <end position="129"/>
    </location>
</feature>
<dbReference type="Proteomes" id="UP001610706">
    <property type="component" value="Unassembled WGS sequence"/>
</dbReference>
<evidence type="ECO:0000313" key="3">
    <source>
        <dbReference type="Proteomes" id="UP001610706"/>
    </source>
</evidence>
<keyword evidence="1" id="KW-1133">Transmembrane helix</keyword>
<name>A0ABW7P152_9GAMM</name>
<evidence type="ECO:0000256" key="1">
    <source>
        <dbReference type="SAM" id="Phobius"/>
    </source>
</evidence>
<gene>
    <name evidence="2" type="ORF">AB9R89_07655</name>
</gene>
<comment type="caution">
    <text evidence="2">The sequence shown here is derived from an EMBL/GenBank/DDBJ whole genome shotgun (WGS) entry which is preliminary data.</text>
</comment>
<sequence>MAMEDENSPALRAGVDFRGTPNATRPVLEHITPGNKRAPFLRYIRINLPRTTRLLLVAVIAMIGGASASVALSGHEPFQYATQTLWSVCGAAALFVALGLMTSFRIWKWGLPIALSSLLIYLGGLLGNAPYVWNGASVVAAAIWNLTLLASLAYLVLSWALHYGMIVAAPDNQHFLD</sequence>
<keyword evidence="1" id="KW-0812">Transmembrane</keyword>
<accession>A0ABW7P152</accession>
<reference evidence="2 3" key="1">
    <citation type="submission" date="2024-08" db="EMBL/GenBank/DDBJ databases">
        <title>Oceanimonas smirnovii Genome sequencing and assembly.</title>
        <authorList>
            <person name="Tang B."/>
        </authorList>
    </citation>
    <scope>NUCLEOTIDE SEQUENCE [LARGE SCALE GENOMIC DNA]</scope>
    <source>
        <strain evidence="2 3">OS2020-119</strain>
    </source>
</reference>
<feature type="transmembrane region" description="Helical" evidence="1">
    <location>
        <begin position="135"/>
        <end position="157"/>
    </location>
</feature>
<keyword evidence="1" id="KW-0472">Membrane</keyword>
<dbReference type="EMBL" id="JBGFTR010000010">
    <property type="protein sequence ID" value="MFH7565197.1"/>
    <property type="molecule type" value="Genomic_DNA"/>
</dbReference>
<protein>
    <submittedName>
        <fullName evidence="2">Uncharacterized protein</fullName>
    </submittedName>
</protein>
<feature type="transmembrane region" description="Helical" evidence="1">
    <location>
        <begin position="84"/>
        <end position="102"/>
    </location>
</feature>
<feature type="transmembrane region" description="Helical" evidence="1">
    <location>
        <begin position="54"/>
        <end position="72"/>
    </location>
</feature>
<proteinExistence type="predicted"/>
<keyword evidence="3" id="KW-1185">Reference proteome</keyword>
<evidence type="ECO:0000313" key="2">
    <source>
        <dbReference type="EMBL" id="MFH7565197.1"/>
    </source>
</evidence>
<dbReference type="RefSeq" id="WP_395545314.1">
    <property type="nucleotide sequence ID" value="NZ_CP166302.1"/>
</dbReference>
<organism evidence="2 3">
    <name type="scientific">Oceanimonas smirnovii</name>
    <dbReference type="NCBI Taxonomy" id="264574"/>
    <lineage>
        <taxon>Bacteria</taxon>
        <taxon>Pseudomonadati</taxon>
        <taxon>Pseudomonadota</taxon>
        <taxon>Gammaproteobacteria</taxon>
        <taxon>Aeromonadales</taxon>
        <taxon>Aeromonadaceae</taxon>
        <taxon>Oceanimonas</taxon>
    </lineage>
</organism>